<evidence type="ECO:0000313" key="3">
    <source>
        <dbReference type="Proteomes" id="UP001164965"/>
    </source>
</evidence>
<sequence length="114" mass="11699">MKVLQVVRAGWGLLQLAAPGLVADRILRKPLDHRAEVVARVLAARQVLQAGLLMRSPTPAVLGVGAGVDGLHAASMLALAAVDTRRRPAALLDAAIAAAFAVAGAVGARHARPH</sequence>
<dbReference type="Proteomes" id="UP001164965">
    <property type="component" value="Chromosome"/>
</dbReference>
<accession>A0ABY6P2Y1</accession>
<evidence type="ECO:0000313" key="2">
    <source>
        <dbReference type="EMBL" id="UZJ26005.1"/>
    </source>
</evidence>
<keyword evidence="3" id="KW-1185">Reference proteome</keyword>
<dbReference type="EMBL" id="CP110615">
    <property type="protein sequence ID" value="UZJ26005.1"/>
    <property type="molecule type" value="Genomic_DNA"/>
</dbReference>
<reference evidence="2" key="1">
    <citation type="submission" date="2022-10" db="EMBL/GenBank/DDBJ databases">
        <title>Rhodococcus sp.75.</title>
        <authorList>
            <person name="Sun M."/>
        </authorList>
    </citation>
    <scope>NUCLEOTIDE SEQUENCE</scope>
    <source>
        <strain evidence="2">75</strain>
    </source>
</reference>
<feature type="transmembrane region" description="Helical" evidence="1">
    <location>
        <begin position="89"/>
        <end position="108"/>
    </location>
</feature>
<evidence type="ECO:0000256" key="1">
    <source>
        <dbReference type="SAM" id="Phobius"/>
    </source>
</evidence>
<keyword evidence="1" id="KW-0812">Transmembrane</keyword>
<dbReference type="RefSeq" id="WP_265384109.1">
    <property type="nucleotide sequence ID" value="NZ_CP110615.1"/>
</dbReference>
<organism evidence="2 3">
    <name type="scientific">Rhodococcus antarcticus</name>
    <dbReference type="NCBI Taxonomy" id="2987751"/>
    <lineage>
        <taxon>Bacteria</taxon>
        <taxon>Bacillati</taxon>
        <taxon>Actinomycetota</taxon>
        <taxon>Actinomycetes</taxon>
        <taxon>Mycobacteriales</taxon>
        <taxon>Nocardiaceae</taxon>
        <taxon>Rhodococcus</taxon>
    </lineage>
</organism>
<name>A0ABY6P2Y1_9NOCA</name>
<protein>
    <submittedName>
        <fullName evidence="2">Uncharacterized protein</fullName>
    </submittedName>
</protein>
<proteinExistence type="predicted"/>
<keyword evidence="1" id="KW-0472">Membrane</keyword>
<keyword evidence="1" id="KW-1133">Transmembrane helix</keyword>
<gene>
    <name evidence="2" type="ORF">RHODO2019_06120</name>
</gene>
<feature type="transmembrane region" description="Helical" evidence="1">
    <location>
        <begin position="60"/>
        <end position="82"/>
    </location>
</feature>